<keyword evidence="6 20" id="KW-0328">Glycosyltransferase</keyword>
<comment type="similarity">
    <text evidence="4 20">Belongs to the glycosyltransferase 13 family.</text>
</comment>
<keyword evidence="5" id="KW-0963">Cytoplasm</keyword>
<dbReference type="InterPro" id="IPR004139">
    <property type="entry name" value="Glyco_trans_13"/>
</dbReference>
<evidence type="ECO:0000256" key="19">
    <source>
        <dbReference type="ARBA" id="ARBA00049421"/>
    </source>
</evidence>
<keyword evidence="7 22" id="KW-0808">Transferase</keyword>
<dbReference type="EC" id="2.4.1.101" evidence="17 20"/>
<keyword evidence="12 20" id="KW-0333">Golgi apparatus</keyword>
<evidence type="ECO:0000256" key="5">
    <source>
        <dbReference type="ARBA" id="ARBA00022490"/>
    </source>
</evidence>
<comment type="subcellular location">
    <subcellularLocation>
        <location evidence="2">Cytoplasm</location>
        <location evidence="2">Perinuclear region</location>
    </subcellularLocation>
    <subcellularLocation>
        <location evidence="1 20">Golgi apparatus membrane</location>
        <topology evidence="1 20">Single-pass type II membrane protein</topology>
    </subcellularLocation>
</comment>
<dbReference type="AlphaFoldDB" id="A0A8D8VPA3"/>
<evidence type="ECO:0000256" key="8">
    <source>
        <dbReference type="ARBA" id="ARBA00022692"/>
    </source>
</evidence>
<keyword evidence="13 20" id="KW-0472">Membrane</keyword>
<dbReference type="GO" id="GO:0006487">
    <property type="term" value="P:protein N-linked glycosylation"/>
    <property type="evidence" value="ECO:0007669"/>
    <property type="project" value="TreeGrafter"/>
</dbReference>
<dbReference type="EMBL" id="HBUF01068652">
    <property type="protein sequence ID" value="CAG6628714.1"/>
    <property type="molecule type" value="Transcribed_RNA"/>
</dbReference>
<keyword evidence="21" id="KW-0175">Coiled coil</keyword>
<feature type="coiled-coil region" evidence="21">
    <location>
        <begin position="47"/>
        <end position="81"/>
    </location>
</feature>
<keyword evidence="10 20" id="KW-0735">Signal-anchor</keyword>
<keyword evidence="9 20" id="KW-0479">Metal-binding</keyword>
<dbReference type="GO" id="GO:0000139">
    <property type="term" value="C:Golgi membrane"/>
    <property type="evidence" value="ECO:0007669"/>
    <property type="project" value="UniProtKB-SubCell"/>
</dbReference>
<evidence type="ECO:0000256" key="17">
    <source>
        <dbReference type="ARBA" id="ARBA00038949"/>
    </source>
</evidence>
<evidence type="ECO:0000256" key="16">
    <source>
        <dbReference type="ARBA" id="ARBA00037706"/>
    </source>
</evidence>
<dbReference type="Pfam" id="PF03071">
    <property type="entry name" value="GNT-I"/>
    <property type="match status" value="1"/>
</dbReference>
<dbReference type="EMBL" id="HBUF01068650">
    <property type="protein sequence ID" value="CAG6628712.1"/>
    <property type="molecule type" value="Transcribed_RNA"/>
</dbReference>
<keyword evidence="8 20" id="KW-0812">Transmembrane</keyword>
<evidence type="ECO:0000313" key="22">
    <source>
        <dbReference type="EMBL" id="CAG6628714.1"/>
    </source>
</evidence>
<evidence type="ECO:0000256" key="15">
    <source>
        <dbReference type="ARBA" id="ARBA00023211"/>
    </source>
</evidence>
<comment type="catalytic activity">
    <reaction evidence="19 20">
        <text>N(4)-(alpha-D-Man-(1-&gt;3)-[alpha-D-Man-(1-&gt;3)-[alpha-D-Man-(1-&gt;6)]-alpha-D-Man-(1-&gt;6)]-beta-D-Man-(1-&gt;4)-beta-D-GlcNAc-(1-&gt;4)-beta-D-GlcNAc)-L-asparaginyl-[protein] (N-glucan mannose isomer 5A1,2) + UDP-N-acetyl-alpha-D-glucosamine = N(4)-{beta-D-GlcNAc-(1-&gt;2)-alpha-D-Man-(1-&gt;3)-[alpha-D-Man-(1-&gt;3)-[alpha-D-Man-(1-&gt;6)]-alpha-D-Man-(1-&gt;6)]-beta-D-Man-(1-&gt;4)-beta-D-GlcNAc-(1-&gt;4)-beta-D-GlcNAc}-L-asparaginyl-[protein] + UDP + H(+)</text>
        <dbReference type="Rhea" id="RHEA:11456"/>
        <dbReference type="Rhea" id="RHEA-COMP:14367"/>
        <dbReference type="Rhea" id="RHEA-COMP:14368"/>
        <dbReference type="ChEBI" id="CHEBI:15378"/>
        <dbReference type="ChEBI" id="CHEBI:57705"/>
        <dbReference type="ChEBI" id="CHEBI:58223"/>
        <dbReference type="ChEBI" id="CHEBI:59087"/>
        <dbReference type="ChEBI" id="CHEBI:60625"/>
        <dbReference type="EC" id="2.4.1.101"/>
    </reaction>
</comment>
<sequence length="437" mass="51509">MRRNHYILICAVSVTLWVFVSHYIFLGRTNFDFSSSGNVDKTLTELSADINSELEIHNSMIEKLEQNIIAKKREQEKAEQERMQVVINNEKFHYSNSAIPVIVIACNRVSVSRCLDMLIKYRPSVEKFPIIVSQDCNHEATTNVIKSYQNQVHLIQQPDQSDISVPPKEKKFKGYFKIARHYGWAMNQTFNEFNFNTAIIIEDDLDIAPDFYEYFLGTYPLLKNDPSLWCVSAWNDNGKPNLIDTRSPELLYRTDFFPGLGWMLTKDLWDEISNKWPRSYWDDWIRQPEQRKDRSCIRPEVSRTRTFGKIGVSNGMYFDKHLKFINLNDKFVPFTKLNLTYLLRENYDVEYVKLVYALPTVTYEELKMNTIQHNGAVRIAYYTKDQFRRNAKFLGLMDDFRSGVPRTGYRGIVSFIYNSRRVFLAPHPSWRGYDPTW</sequence>
<evidence type="ECO:0000256" key="1">
    <source>
        <dbReference type="ARBA" id="ARBA00004323"/>
    </source>
</evidence>
<evidence type="ECO:0000256" key="7">
    <source>
        <dbReference type="ARBA" id="ARBA00022679"/>
    </source>
</evidence>
<evidence type="ECO:0000256" key="9">
    <source>
        <dbReference type="ARBA" id="ARBA00022723"/>
    </source>
</evidence>
<dbReference type="GO" id="GO:0003827">
    <property type="term" value="F:alpha-1,3-mannosylglycoprotein 2-beta-N-acetylglucosaminyltransferase activity"/>
    <property type="evidence" value="ECO:0007669"/>
    <property type="project" value="UniProtKB-UniRule"/>
</dbReference>
<evidence type="ECO:0000256" key="3">
    <source>
        <dbReference type="ARBA" id="ARBA00004922"/>
    </source>
</evidence>
<dbReference type="EMBL" id="HBUF01068651">
    <property type="protein sequence ID" value="CAG6628713.1"/>
    <property type="molecule type" value="Transcribed_RNA"/>
</dbReference>
<dbReference type="PANTHER" id="PTHR10468">
    <property type="entry name" value="PROTEIN O-LINKED-MANNOSE BETA-1,2-N-ACETYLGLUCOSAMINYLTRANSFERASE 1/ALPHA-1,3-MANNOSYL-GLYCOPROTEIN 2-BETA-N-ACETYLGLUCOSAMINYLTRANSFERASE"/>
    <property type="match status" value="1"/>
</dbReference>
<dbReference type="InterPro" id="IPR029044">
    <property type="entry name" value="Nucleotide-diphossugar_trans"/>
</dbReference>
<dbReference type="GO" id="GO:0030145">
    <property type="term" value="F:manganese ion binding"/>
    <property type="evidence" value="ECO:0007669"/>
    <property type="project" value="UniProtKB-UniRule"/>
</dbReference>
<proteinExistence type="inferred from homology"/>
<organism evidence="22">
    <name type="scientific">Cacopsylla melanoneura</name>
    <dbReference type="NCBI Taxonomy" id="428564"/>
    <lineage>
        <taxon>Eukaryota</taxon>
        <taxon>Metazoa</taxon>
        <taxon>Ecdysozoa</taxon>
        <taxon>Arthropoda</taxon>
        <taxon>Hexapoda</taxon>
        <taxon>Insecta</taxon>
        <taxon>Pterygota</taxon>
        <taxon>Neoptera</taxon>
        <taxon>Paraneoptera</taxon>
        <taxon>Hemiptera</taxon>
        <taxon>Sternorrhyncha</taxon>
        <taxon>Psylloidea</taxon>
        <taxon>Psyllidae</taxon>
        <taxon>Psyllinae</taxon>
        <taxon>Cacopsylla</taxon>
    </lineage>
</organism>
<dbReference type="PANTHER" id="PTHR10468:SF0">
    <property type="entry name" value="ALPHA-1,3-MANNOSYL-GLYCOPROTEIN 2-BETA-N-ACETYLGLUCOSAMINYLTRANSFERASE"/>
    <property type="match status" value="1"/>
</dbReference>
<evidence type="ECO:0000256" key="4">
    <source>
        <dbReference type="ARBA" id="ARBA00006492"/>
    </source>
</evidence>
<dbReference type="FunFam" id="3.90.550.10:FF:000055">
    <property type="entry name" value="Alpha-1,3-mannosyl-glycoprotein 2-beta-N-acetylglucosaminyltransferase"/>
    <property type="match status" value="1"/>
</dbReference>
<evidence type="ECO:0000256" key="18">
    <source>
        <dbReference type="ARBA" id="ARBA00041712"/>
    </source>
</evidence>
<dbReference type="GO" id="GO:0048471">
    <property type="term" value="C:perinuclear region of cytoplasm"/>
    <property type="evidence" value="ECO:0007669"/>
    <property type="project" value="UniProtKB-SubCell"/>
</dbReference>
<comment type="cofactor">
    <cofactor evidence="20">
        <name>Mn(2+)</name>
        <dbReference type="ChEBI" id="CHEBI:29035"/>
    </cofactor>
    <text evidence="20">The cofactor is mostly bound to the substrate.</text>
</comment>
<reference evidence="22" key="1">
    <citation type="submission" date="2021-05" db="EMBL/GenBank/DDBJ databases">
        <authorList>
            <person name="Alioto T."/>
            <person name="Alioto T."/>
            <person name="Gomez Garrido J."/>
        </authorList>
    </citation>
    <scope>NUCLEOTIDE SEQUENCE</scope>
</reference>
<evidence type="ECO:0000256" key="21">
    <source>
        <dbReference type="SAM" id="Coils"/>
    </source>
</evidence>
<dbReference type="FunFam" id="3.10.180.20:FF:000001">
    <property type="entry name" value="alpha-1,3-mannosyl-glycoprotein 2-beta-N-acetylglucosaminyltransferase"/>
    <property type="match status" value="1"/>
</dbReference>
<evidence type="ECO:0000256" key="6">
    <source>
        <dbReference type="ARBA" id="ARBA00022676"/>
    </source>
</evidence>
<evidence type="ECO:0000256" key="20">
    <source>
        <dbReference type="RuleBase" id="RU368119"/>
    </source>
</evidence>
<name>A0A8D8VPA3_9HEMI</name>
<keyword evidence="11 20" id="KW-1133">Transmembrane helix</keyword>
<dbReference type="CDD" id="cd02514">
    <property type="entry name" value="GT13_GLCNAC-TI"/>
    <property type="match status" value="1"/>
</dbReference>
<evidence type="ECO:0000256" key="14">
    <source>
        <dbReference type="ARBA" id="ARBA00023157"/>
    </source>
</evidence>
<evidence type="ECO:0000256" key="11">
    <source>
        <dbReference type="ARBA" id="ARBA00022989"/>
    </source>
</evidence>
<dbReference type="UniPathway" id="UPA00378"/>
<protein>
    <recommendedName>
        <fullName evidence="17 20">Alpha-1,3-mannosyl-glycoprotein 2-beta-N-acetylglucosaminyltransferase</fullName>
        <shortName evidence="20">GNT-I</shortName>
        <shortName evidence="20">GlcNAc-T I</shortName>
        <ecNumber evidence="17 20">2.4.1.101</ecNumber>
    </recommendedName>
    <alternativeName>
        <fullName evidence="18 20">N-glycosyl-oligosaccharide-glycoprotein N-acetylglucosaminyltransferase I</fullName>
    </alternativeName>
</protein>
<comment type="pathway">
    <text evidence="3 20">Protein modification; protein glycosylation.</text>
</comment>
<comment type="function">
    <text evidence="16 20">Initiates complex N-linked carbohydrate formation. Essential for the conversion of high-mannose to hybrid and complex N-glycans.</text>
</comment>
<evidence type="ECO:0000256" key="12">
    <source>
        <dbReference type="ARBA" id="ARBA00023034"/>
    </source>
</evidence>
<dbReference type="InterPro" id="IPR052261">
    <property type="entry name" value="Glycosyltransferase_13"/>
</dbReference>
<feature type="transmembrane region" description="Helical" evidence="20">
    <location>
        <begin position="6"/>
        <end position="26"/>
    </location>
</feature>
<accession>A0A8D8VPA3</accession>
<dbReference type="Gene3D" id="3.10.180.20">
    <property type="entry name" value="N-Acetylglucosaminyltransferase I, Domain 2"/>
    <property type="match status" value="1"/>
</dbReference>
<dbReference type="SUPFAM" id="SSF53448">
    <property type="entry name" value="Nucleotide-diphospho-sugar transferases"/>
    <property type="match status" value="1"/>
</dbReference>
<keyword evidence="15 20" id="KW-0464">Manganese</keyword>
<evidence type="ECO:0000256" key="10">
    <source>
        <dbReference type="ARBA" id="ARBA00022968"/>
    </source>
</evidence>
<evidence type="ECO:0000256" key="13">
    <source>
        <dbReference type="ARBA" id="ARBA00023136"/>
    </source>
</evidence>
<keyword evidence="14" id="KW-1015">Disulfide bond</keyword>
<dbReference type="Gene3D" id="3.90.550.10">
    <property type="entry name" value="Spore Coat Polysaccharide Biosynthesis Protein SpsA, Chain A"/>
    <property type="match status" value="1"/>
</dbReference>
<evidence type="ECO:0000256" key="2">
    <source>
        <dbReference type="ARBA" id="ARBA00004556"/>
    </source>
</evidence>